<evidence type="ECO:0000313" key="3">
    <source>
        <dbReference type="Proteomes" id="UP000028349"/>
    </source>
</evidence>
<protein>
    <submittedName>
        <fullName evidence="2">Uncharacterized protein</fullName>
    </submittedName>
</protein>
<keyword evidence="3" id="KW-1185">Reference proteome</keyword>
<evidence type="ECO:0000313" key="2">
    <source>
        <dbReference type="EMBL" id="VEH97526.1"/>
    </source>
</evidence>
<dbReference type="EMBL" id="LR134441">
    <property type="protein sequence ID" value="VEH97526.1"/>
    <property type="molecule type" value="Genomic_DNA"/>
</dbReference>
<evidence type="ECO:0000313" key="4">
    <source>
        <dbReference type="Proteomes" id="UP000270036"/>
    </source>
</evidence>
<gene>
    <name evidence="1" type="ORF">HY04_13530</name>
    <name evidence="2" type="ORF">NCTC13489_00873</name>
</gene>
<dbReference type="KEGG" id="cant:NCTC13489_00873"/>
<reference evidence="2 4" key="2">
    <citation type="submission" date="2018-12" db="EMBL/GenBank/DDBJ databases">
        <authorList>
            <consortium name="Pathogen Informatics"/>
        </authorList>
    </citation>
    <scope>NUCLEOTIDE SEQUENCE [LARGE SCALE GENOMIC DNA]</scope>
    <source>
        <strain evidence="2 4">NCTC13489</strain>
    </source>
</reference>
<accession>A0A3S4W2P9</accession>
<proteinExistence type="predicted"/>
<dbReference type="Proteomes" id="UP000028349">
    <property type="component" value="Unassembled WGS sequence"/>
</dbReference>
<name>A0A3S4W2P9_9FLAO</name>
<dbReference type="EMBL" id="JPEP01000002">
    <property type="protein sequence ID" value="KEY19414.1"/>
    <property type="molecule type" value="Genomic_DNA"/>
</dbReference>
<reference evidence="1 3" key="1">
    <citation type="submission" date="2014-07" db="EMBL/GenBank/DDBJ databases">
        <authorList>
            <person name="Pisani N.G."/>
            <person name="Newman J.D."/>
        </authorList>
    </citation>
    <scope>NUCLEOTIDE SEQUENCE [LARGE SCALE GENOMIC DNA]</scope>
    <source>
        <strain evidence="1 3">LMG 24720</strain>
    </source>
</reference>
<sequence length="65" mass="7080">MESPEGGAIRLGGSRRLRTCNEEPDPICGWKALLGLEALTALSDGNEGYAQNSKEKKNLFPIFTK</sequence>
<organism evidence="2 4">
    <name type="scientific">Kaistella antarctica</name>
    <dbReference type="NCBI Taxonomy" id="266748"/>
    <lineage>
        <taxon>Bacteria</taxon>
        <taxon>Pseudomonadati</taxon>
        <taxon>Bacteroidota</taxon>
        <taxon>Flavobacteriia</taxon>
        <taxon>Flavobacteriales</taxon>
        <taxon>Weeksellaceae</taxon>
        <taxon>Chryseobacterium group</taxon>
        <taxon>Kaistella</taxon>
    </lineage>
</organism>
<evidence type="ECO:0000313" key="1">
    <source>
        <dbReference type="EMBL" id="KEY19414.1"/>
    </source>
</evidence>
<dbReference type="AlphaFoldDB" id="A0A3S4W2P9"/>
<dbReference type="Proteomes" id="UP000270036">
    <property type="component" value="Chromosome"/>
</dbReference>
<dbReference type="STRING" id="266748.HY04_13530"/>